<accession>A0ABS8PEW4</accession>
<sequence length="189" mass="20609">MAPNSTRRPVGSIPWNGPRWVPRNLARDGVAGCTARAVADASPLTKSAIHYYFRDIDEIVDAAVAAHLEAMLTGLREVARSYTDPEQRLRAVVTAYLDTFAERPYAAFLWFEHWIAAGRRGERASTEGMLTSVESLFDELLAAARPVGARQDSRALVSWLLGTVVQQHVRPLDAAELGAEVGRILGAVG</sequence>
<protein>
    <submittedName>
        <fullName evidence="2">TetR family transcriptional regulator</fullName>
    </submittedName>
</protein>
<dbReference type="Gene3D" id="1.10.357.10">
    <property type="entry name" value="Tetracycline Repressor, domain 2"/>
    <property type="match status" value="1"/>
</dbReference>
<evidence type="ECO:0000313" key="3">
    <source>
        <dbReference type="Proteomes" id="UP001199469"/>
    </source>
</evidence>
<dbReference type="SUPFAM" id="SSF48498">
    <property type="entry name" value="Tetracyclin repressor-like, C-terminal domain"/>
    <property type="match status" value="1"/>
</dbReference>
<evidence type="ECO:0000256" key="1">
    <source>
        <dbReference type="ARBA" id="ARBA00023125"/>
    </source>
</evidence>
<dbReference type="EMBL" id="JAJNDB010000006">
    <property type="protein sequence ID" value="MCD2196699.1"/>
    <property type="molecule type" value="Genomic_DNA"/>
</dbReference>
<name>A0ABS8PEW4_9PSEU</name>
<dbReference type="InterPro" id="IPR050109">
    <property type="entry name" value="HTH-type_TetR-like_transc_reg"/>
</dbReference>
<organism evidence="2 3">
    <name type="scientific">Actinomycetospora endophytica</name>
    <dbReference type="NCBI Taxonomy" id="2291215"/>
    <lineage>
        <taxon>Bacteria</taxon>
        <taxon>Bacillati</taxon>
        <taxon>Actinomycetota</taxon>
        <taxon>Actinomycetes</taxon>
        <taxon>Pseudonocardiales</taxon>
        <taxon>Pseudonocardiaceae</taxon>
        <taxon>Actinomycetospora</taxon>
    </lineage>
</organism>
<evidence type="ECO:0000313" key="2">
    <source>
        <dbReference type="EMBL" id="MCD2196699.1"/>
    </source>
</evidence>
<dbReference type="PANTHER" id="PTHR30055:SF219">
    <property type="entry name" value="TRANSCRIPTIONAL REGULATORY PROTEIN"/>
    <property type="match status" value="1"/>
</dbReference>
<keyword evidence="1" id="KW-0238">DNA-binding</keyword>
<keyword evidence="3" id="KW-1185">Reference proteome</keyword>
<dbReference type="PANTHER" id="PTHR30055">
    <property type="entry name" value="HTH-TYPE TRANSCRIPTIONAL REGULATOR RUTR"/>
    <property type="match status" value="1"/>
</dbReference>
<dbReference type="InterPro" id="IPR036271">
    <property type="entry name" value="Tet_transcr_reg_TetR-rel_C_sf"/>
</dbReference>
<dbReference type="SUPFAM" id="SSF46689">
    <property type="entry name" value="Homeodomain-like"/>
    <property type="match status" value="1"/>
</dbReference>
<reference evidence="2 3" key="1">
    <citation type="submission" date="2021-11" db="EMBL/GenBank/DDBJ databases">
        <title>Draft genome sequence of Actinomycetospora sp. SF1 isolated from the rhizosphere soil.</title>
        <authorList>
            <person name="Duangmal K."/>
            <person name="Chantavorakit T."/>
        </authorList>
    </citation>
    <scope>NUCLEOTIDE SEQUENCE [LARGE SCALE GENOMIC DNA]</scope>
    <source>
        <strain evidence="2 3">TBRC 5722</strain>
    </source>
</reference>
<gene>
    <name evidence="2" type="ORF">LQ327_25335</name>
</gene>
<dbReference type="RefSeq" id="WP_230738578.1">
    <property type="nucleotide sequence ID" value="NZ_JAJNDB010000006.1"/>
</dbReference>
<dbReference type="Proteomes" id="UP001199469">
    <property type="component" value="Unassembled WGS sequence"/>
</dbReference>
<dbReference type="InterPro" id="IPR009057">
    <property type="entry name" value="Homeodomain-like_sf"/>
</dbReference>
<comment type="caution">
    <text evidence="2">The sequence shown here is derived from an EMBL/GenBank/DDBJ whole genome shotgun (WGS) entry which is preliminary data.</text>
</comment>
<proteinExistence type="predicted"/>